<proteinExistence type="predicted"/>
<feature type="region of interest" description="Disordered" evidence="1">
    <location>
        <begin position="1"/>
        <end position="89"/>
    </location>
</feature>
<dbReference type="Proteomes" id="UP000314294">
    <property type="component" value="Unassembled WGS sequence"/>
</dbReference>
<evidence type="ECO:0000313" key="3">
    <source>
        <dbReference type="EMBL" id="TNN46276.1"/>
    </source>
</evidence>
<feature type="compositionally biased region" description="Acidic residues" evidence="1">
    <location>
        <begin position="230"/>
        <end position="246"/>
    </location>
</feature>
<accession>A0A4Z2FYA9</accession>
<feature type="compositionally biased region" description="Basic and acidic residues" evidence="1">
    <location>
        <begin position="32"/>
        <end position="55"/>
    </location>
</feature>
<dbReference type="Pfam" id="PF08377">
    <property type="entry name" value="MAP2_projctn"/>
    <property type="match status" value="1"/>
</dbReference>
<feature type="region of interest" description="Disordered" evidence="1">
    <location>
        <begin position="126"/>
        <end position="166"/>
    </location>
</feature>
<protein>
    <submittedName>
        <fullName evidence="3">Microtubule-associated protein 2</fullName>
    </submittedName>
</protein>
<feature type="compositionally biased region" description="Basic and acidic residues" evidence="1">
    <location>
        <begin position="186"/>
        <end position="229"/>
    </location>
</feature>
<dbReference type="AlphaFoldDB" id="A0A4Z2FYA9"/>
<feature type="compositionally biased region" description="Basic and acidic residues" evidence="1">
    <location>
        <begin position="1"/>
        <end position="18"/>
    </location>
</feature>
<gene>
    <name evidence="3" type="primary">Map2_2</name>
    <name evidence="3" type="ORF">EYF80_043514</name>
</gene>
<feature type="region of interest" description="Disordered" evidence="1">
    <location>
        <begin position="182"/>
        <end position="356"/>
    </location>
</feature>
<sequence length="434" mass="47897">MQKSEQEDSEERGAEPETKNMASASSQSSGESIEKDDKKMQSTPLRLEREEKQDAPKACQDLSTEKPIYDQLQAREATEGAPQPHLTSPVIIIPQVEEEADEEEPQEVMEDVPESLIKGRLTVGNQMVEDDPTSGAEDWSVQISGDGDPATDSSHLSPCSDHDLAPQLDECVRDDWLGEDEEEEEVHVCMDEGTKEEGEVVKTDRTEEDQGKEVGSDGVGEEKEVKTTEDEGEERMGEEEKDEEKDIEIGREVEETSAVSSQAAIDETAMDVSLLDTDSGWMDTQDDDDKSIMTEQIEALPQAQSPTSTPVVDRPAKRAPGRGRGPPGTPERKVSRKVPSIHPPREEMKKKKVAVRRADQIKVSALQSRSPSRKIVAKAAARHPRPALLHGSARRKVTEELFFTGMESHQPLSVAHQSRERTTVSTISTIADSL</sequence>
<evidence type="ECO:0000313" key="4">
    <source>
        <dbReference type="Proteomes" id="UP000314294"/>
    </source>
</evidence>
<evidence type="ECO:0000256" key="1">
    <source>
        <dbReference type="SAM" id="MobiDB-lite"/>
    </source>
</evidence>
<dbReference type="InterPro" id="IPR013588">
    <property type="entry name" value="MAP2_projctn"/>
</dbReference>
<dbReference type="EMBL" id="SRLO01000798">
    <property type="protein sequence ID" value="TNN46276.1"/>
    <property type="molecule type" value="Genomic_DNA"/>
</dbReference>
<dbReference type="OrthoDB" id="9378527at2759"/>
<evidence type="ECO:0000259" key="2">
    <source>
        <dbReference type="Pfam" id="PF08377"/>
    </source>
</evidence>
<comment type="caution">
    <text evidence="3">The sequence shown here is derived from an EMBL/GenBank/DDBJ whole genome shotgun (WGS) entry which is preliminary data.</text>
</comment>
<organism evidence="3 4">
    <name type="scientific">Liparis tanakae</name>
    <name type="common">Tanaka's snailfish</name>
    <dbReference type="NCBI Taxonomy" id="230148"/>
    <lineage>
        <taxon>Eukaryota</taxon>
        <taxon>Metazoa</taxon>
        <taxon>Chordata</taxon>
        <taxon>Craniata</taxon>
        <taxon>Vertebrata</taxon>
        <taxon>Euteleostomi</taxon>
        <taxon>Actinopterygii</taxon>
        <taxon>Neopterygii</taxon>
        <taxon>Teleostei</taxon>
        <taxon>Neoteleostei</taxon>
        <taxon>Acanthomorphata</taxon>
        <taxon>Eupercaria</taxon>
        <taxon>Perciformes</taxon>
        <taxon>Cottioidei</taxon>
        <taxon>Cottales</taxon>
        <taxon>Liparidae</taxon>
        <taxon>Liparis</taxon>
    </lineage>
</organism>
<reference evidence="3 4" key="1">
    <citation type="submission" date="2019-03" db="EMBL/GenBank/DDBJ databases">
        <title>First draft genome of Liparis tanakae, snailfish: a comprehensive survey of snailfish specific genes.</title>
        <authorList>
            <person name="Kim W."/>
            <person name="Song I."/>
            <person name="Jeong J.-H."/>
            <person name="Kim D."/>
            <person name="Kim S."/>
            <person name="Ryu S."/>
            <person name="Song J.Y."/>
            <person name="Lee S.K."/>
        </authorList>
    </citation>
    <scope>NUCLEOTIDE SEQUENCE [LARGE SCALE GENOMIC DNA]</scope>
    <source>
        <tissue evidence="3">Muscle</tissue>
    </source>
</reference>
<keyword evidence="4" id="KW-1185">Reference proteome</keyword>
<feature type="domain" description="MAP2/Tau projection" evidence="2">
    <location>
        <begin position="221"/>
        <end position="391"/>
    </location>
</feature>
<name>A0A4Z2FYA9_9TELE</name>